<dbReference type="Pfam" id="PF15308">
    <property type="entry name" value="CEP170_C"/>
    <property type="match status" value="1"/>
</dbReference>
<feature type="region of interest" description="Disordered" evidence="2">
    <location>
        <begin position="917"/>
        <end position="949"/>
    </location>
</feature>
<feature type="region of interest" description="Disordered" evidence="2">
    <location>
        <begin position="991"/>
        <end position="1150"/>
    </location>
</feature>
<dbReference type="PROSITE" id="PS50006">
    <property type="entry name" value="FHA_DOMAIN"/>
    <property type="match status" value="1"/>
</dbReference>
<proteinExistence type="inferred from homology"/>
<feature type="region of interest" description="Disordered" evidence="2">
    <location>
        <begin position="1577"/>
        <end position="1638"/>
    </location>
</feature>
<comment type="similarity">
    <text evidence="1">Belongs to the CEP170 family.</text>
</comment>
<dbReference type="Gene3D" id="2.60.200.20">
    <property type="match status" value="1"/>
</dbReference>
<feature type="compositionally biased region" description="Low complexity" evidence="2">
    <location>
        <begin position="1280"/>
        <end position="1295"/>
    </location>
</feature>
<feature type="region of interest" description="Disordered" evidence="2">
    <location>
        <begin position="503"/>
        <end position="532"/>
    </location>
</feature>
<feature type="compositionally biased region" description="Polar residues" evidence="2">
    <location>
        <begin position="1042"/>
        <end position="1065"/>
    </location>
</feature>
<keyword evidence="5" id="KW-1185">Reference proteome</keyword>
<feature type="compositionally biased region" description="Polar residues" evidence="2">
    <location>
        <begin position="1227"/>
        <end position="1256"/>
    </location>
</feature>
<feature type="compositionally biased region" description="Basic and acidic residues" evidence="2">
    <location>
        <begin position="698"/>
        <end position="711"/>
    </location>
</feature>
<feature type="compositionally biased region" description="Basic and acidic residues" evidence="2">
    <location>
        <begin position="1066"/>
        <end position="1077"/>
    </location>
</feature>
<feature type="compositionally biased region" description="Basic and acidic residues" evidence="2">
    <location>
        <begin position="816"/>
        <end position="827"/>
    </location>
</feature>
<dbReference type="InterPro" id="IPR029300">
    <property type="entry name" value="CEP170_C"/>
</dbReference>
<accession>A0AAD8D135</accession>
<feature type="compositionally biased region" description="Polar residues" evidence="2">
    <location>
        <begin position="1609"/>
        <end position="1623"/>
    </location>
</feature>
<dbReference type="InterPro" id="IPR000253">
    <property type="entry name" value="FHA_dom"/>
</dbReference>
<feature type="domain" description="FHA" evidence="3">
    <location>
        <begin position="23"/>
        <end position="73"/>
    </location>
</feature>
<evidence type="ECO:0000313" key="5">
    <source>
        <dbReference type="Proteomes" id="UP001230051"/>
    </source>
</evidence>
<dbReference type="InterPro" id="IPR008984">
    <property type="entry name" value="SMAD_FHA_dom_sf"/>
</dbReference>
<feature type="region of interest" description="Disordered" evidence="2">
    <location>
        <begin position="1180"/>
        <end position="1367"/>
    </location>
</feature>
<dbReference type="SUPFAM" id="SSF49879">
    <property type="entry name" value="SMAD/FHA domain"/>
    <property type="match status" value="1"/>
</dbReference>
<feature type="region of interest" description="Disordered" evidence="2">
    <location>
        <begin position="421"/>
        <end position="463"/>
    </location>
</feature>
<dbReference type="Pfam" id="PF00498">
    <property type="entry name" value="FHA"/>
    <property type="match status" value="1"/>
</dbReference>
<organism evidence="4 5">
    <name type="scientific">Acipenser oxyrinchus oxyrinchus</name>
    <dbReference type="NCBI Taxonomy" id="40147"/>
    <lineage>
        <taxon>Eukaryota</taxon>
        <taxon>Metazoa</taxon>
        <taxon>Chordata</taxon>
        <taxon>Craniata</taxon>
        <taxon>Vertebrata</taxon>
        <taxon>Euteleostomi</taxon>
        <taxon>Actinopterygii</taxon>
        <taxon>Chondrostei</taxon>
        <taxon>Acipenseriformes</taxon>
        <taxon>Acipenseridae</taxon>
        <taxon>Acipenser</taxon>
    </lineage>
</organism>
<feature type="compositionally biased region" description="Acidic residues" evidence="2">
    <location>
        <begin position="1349"/>
        <end position="1360"/>
    </location>
</feature>
<dbReference type="SMART" id="SM00240">
    <property type="entry name" value="FHA"/>
    <property type="match status" value="1"/>
</dbReference>
<feature type="region of interest" description="Disordered" evidence="2">
    <location>
        <begin position="633"/>
        <end position="669"/>
    </location>
</feature>
<dbReference type="PANTHER" id="PTHR15715">
    <property type="entry name" value="CENTROSOMAL PROTEIN OF 170 KDA"/>
    <property type="match status" value="1"/>
</dbReference>
<feature type="region of interest" description="Disordered" evidence="2">
    <location>
        <begin position="1394"/>
        <end position="1423"/>
    </location>
</feature>
<dbReference type="Proteomes" id="UP001230051">
    <property type="component" value="Unassembled WGS sequence"/>
</dbReference>
<comment type="caution">
    <text evidence="4">The sequence shown here is derived from an EMBL/GenBank/DDBJ whole genome shotgun (WGS) entry which is preliminary data.</text>
</comment>
<evidence type="ECO:0000259" key="3">
    <source>
        <dbReference type="PROSITE" id="PS50006"/>
    </source>
</evidence>
<feature type="compositionally biased region" description="Basic and acidic residues" evidence="2">
    <location>
        <begin position="446"/>
        <end position="455"/>
    </location>
</feature>
<evidence type="ECO:0000256" key="1">
    <source>
        <dbReference type="ARBA" id="ARBA00010436"/>
    </source>
</evidence>
<dbReference type="InterPro" id="IPR051176">
    <property type="entry name" value="Cent_Immune-Sig_Mod"/>
</dbReference>
<sequence length="1638" mass="180636">MSVTSWFLVSSSGTRHRLPREMIFVGREDCELMLQSRSVDKQHAVINYDLATGEHLVKDLGSLNGTFVNDLRIPDQTYITLKLNDVIRFGYDILFVEDICIKSQHRVPEEALKHEKYTSQLQMNIKASDGKKAEQTDEKEGGAESPRAKLEKGDPKGLPETSTSRPTPLYGQPSWWGEDDAGNKVPPADGTRPEEIQSEGPKEMARLDPEVNGTIADYRDSQGKSIYSYRREPSYFEIPTKEFQQHHKSPEAEVHEIPTKDTDAAPSPVPATTPPVVQSHASFTIEFDNCTPGKIKIRDHVTKFSLRQRQFGKDLAAAPTEVMSVESKVADWLVHSDPSLMRRKPPCDDVYSTKSDLPVYIKTLQGRRQTKLETQESLNQQAFVIEFFDDNPRKKRSQSFTHNSVNGDSYSALKAKLEKRKVAVATTQHTSGPVKSAAGPQRSSSLKREKTEDRLSSGSSLFSSRTPVTVKPFGSVGKKSKLAQDFAAEFLKAQSATALAVATPDPEKPIPQPVSAPPVMESAPPQLPTPPPSQPVAPFLTIGSLAAPLAFPLAVRSLDMKPGKLGRNEEDDSLSDAGTYTIETESQDKEVEEARNMIDQVFGVLESPEYTGVYRPVINDDKEEHNSCLHSKSNTVDQKETPLQGYNPAVISGPQIEGSGQARHVGPVPAGGPKWVSRWASLADSYGNSGPASGLHDLQQHRDVTDGERRIGQRPLMSRSAEHTESDSTQSARTRRLLPQVPPAEKSESPTPSIVIRPDPYPNYEVLERGSGTPRQQESAQRLCVQEDLDPDSLSDASKSDDVSAVQKNKKHRTGRGVDKTKPEKLWTDNTNVQRLEEKPAVTGTRATSFYIGSEETPSKQTSGHGHTVSRAERETEVTSKPATSTVFGKHLAKMDAKETGKQSVLVQKIHLQEKEAVPTKESSTSFVRQESFTKDRPSDDVPVNKLPHISSNPALKDLDVRNTYGTDCSQDTQLFLKDTENALAALEAKFHSHGHHRSQKSETSITQMEDSLSGESDVDTASTVSHVSSKKTVGAVPQKRYINSLQKEKSSSTPSIQDQYGQTSARERLSEKRRTQVSEGGSNADSTKRFQLRRSTGNRGSLDFTEDVRSTSLQYWPDSFSSDHESSSRPTMRKKLIAQPQKEDPSKVPKSVVYQALTRSNSLSAPRPTRASMLRRARLGDASDNEGTETDRVSLNSDASGPSKPQADSKKLSRLDLLALPRKRTGSFTTPSDTETSTPRSGFSTRSMEFSNSIRKSVAAEAKPTAKRTPGAGVKQPVSRGRSSSARYSSATSSSRRRQKGSDYISTSDEEYESNHTSPKHKRSHASTATPTSRAQAAGRRKVQARETEEEEEEDEETDPYQHWSSHSAEIAKLSQDLAKDLAILAREIHDVAGDGDSQSSSGTGPSTSLSSVPNTPASTMSAREEDTYSSLLFICVFVGFQLVQHIPEASLNFQKVPPGSTGLKKELDQNMNDQDLKHRSWSREEVILDNLMLNPVSQLSQAIRENTEQLAEKMKILFQNRTGNWEDIEAKMYSENEVPILKTSNKEITSILKELRRVQKQLEVINTIIDPSGNPDLGSRAFSIGTPPASARDRTGHSGSFPRDSRSPAQRGSYPSSNTNTRGKREACAEEESYIV</sequence>
<feature type="region of interest" description="Disordered" evidence="2">
    <location>
        <begin position="123"/>
        <end position="203"/>
    </location>
</feature>
<protein>
    <submittedName>
        <fullName evidence="4">Centrosomal protein of 170 kDa protein B-like</fullName>
    </submittedName>
</protein>
<feature type="compositionally biased region" description="Polar residues" evidence="2">
    <location>
        <begin position="921"/>
        <end position="931"/>
    </location>
</feature>
<feature type="compositionally biased region" description="Low complexity" evidence="2">
    <location>
        <begin position="1396"/>
        <end position="1413"/>
    </location>
</feature>
<feature type="compositionally biased region" description="Basic and acidic residues" evidence="2">
    <location>
        <begin position="128"/>
        <end position="157"/>
    </location>
</feature>
<feature type="compositionally biased region" description="Basic and acidic residues" evidence="2">
    <location>
        <begin position="191"/>
        <end position="203"/>
    </location>
</feature>
<dbReference type="EMBL" id="JAGXEW010000020">
    <property type="protein sequence ID" value="KAK1160506.1"/>
    <property type="molecule type" value="Genomic_DNA"/>
</dbReference>
<feature type="compositionally biased region" description="Low complexity" evidence="2">
    <location>
        <begin position="1023"/>
        <end position="1034"/>
    </location>
</feature>
<evidence type="ECO:0000256" key="2">
    <source>
        <dbReference type="SAM" id="MobiDB-lite"/>
    </source>
</evidence>
<evidence type="ECO:0000313" key="4">
    <source>
        <dbReference type="EMBL" id="KAK1160506.1"/>
    </source>
</evidence>
<feature type="region of interest" description="Disordered" evidence="2">
    <location>
        <begin position="690"/>
        <end position="886"/>
    </location>
</feature>
<feature type="compositionally biased region" description="Polar residues" evidence="2">
    <location>
        <begin position="1327"/>
        <end position="1336"/>
    </location>
</feature>
<feature type="compositionally biased region" description="Polar residues" evidence="2">
    <location>
        <begin position="1414"/>
        <end position="1423"/>
    </location>
</feature>
<dbReference type="PANTHER" id="PTHR15715:SF18">
    <property type="entry name" value="CENTROSOMAL PROTEIN OF 170 KDA PROTEIN B"/>
    <property type="match status" value="1"/>
</dbReference>
<reference evidence="4" key="1">
    <citation type="submission" date="2022-02" db="EMBL/GenBank/DDBJ databases">
        <title>Atlantic sturgeon de novo genome assembly.</title>
        <authorList>
            <person name="Stock M."/>
            <person name="Klopp C."/>
            <person name="Guiguen Y."/>
            <person name="Cabau C."/>
            <person name="Parinello H."/>
            <person name="Santidrian Yebra-Pimentel E."/>
            <person name="Kuhl H."/>
            <person name="Dirks R.P."/>
            <person name="Guessner J."/>
            <person name="Wuertz S."/>
            <person name="Du K."/>
            <person name="Schartl M."/>
        </authorList>
    </citation>
    <scope>NUCLEOTIDE SEQUENCE</scope>
    <source>
        <strain evidence="4">STURGEONOMICS-FGT-2020</strain>
        <tissue evidence="4">Whole blood</tissue>
    </source>
</reference>
<name>A0AAD8D135_ACIOX</name>
<feature type="compositionally biased region" description="Polar residues" evidence="2">
    <location>
        <begin position="1002"/>
        <end position="1015"/>
    </location>
</feature>
<gene>
    <name evidence="4" type="primary">cep170b</name>
    <name evidence="4" type="ORF">AOXY_G20732</name>
</gene>